<evidence type="ECO:0000256" key="3">
    <source>
        <dbReference type="ARBA" id="ARBA00023002"/>
    </source>
</evidence>
<dbReference type="PANTHER" id="PTHR10543:SF24">
    <property type="entry name" value="CAROTENOID ISOMEROOXYGENASE"/>
    <property type="match status" value="1"/>
</dbReference>
<dbReference type="STRING" id="6573.A0A210PE22"/>
<dbReference type="GO" id="GO:0016121">
    <property type="term" value="P:carotene catabolic process"/>
    <property type="evidence" value="ECO:0007669"/>
    <property type="project" value="TreeGrafter"/>
</dbReference>
<keyword evidence="4 5" id="KW-0408">Iron</keyword>
<gene>
    <name evidence="6" type="ORF">KP79_PYT14119</name>
</gene>
<dbReference type="OrthoDB" id="407010at2759"/>
<dbReference type="EMBL" id="NEDP02076750">
    <property type="protein sequence ID" value="OWF34722.1"/>
    <property type="molecule type" value="Genomic_DNA"/>
</dbReference>
<organism evidence="6 7">
    <name type="scientific">Mizuhopecten yessoensis</name>
    <name type="common">Japanese scallop</name>
    <name type="synonym">Patinopecten yessoensis</name>
    <dbReference type="NCBI Taxonomy" id="6573"/>
    <lineage>
        <taxon>Eukaryota</taxon>
        <taxon>Metazoa</taxon>
        <taxon>Spiralia</taxon>
        <taxon>Lophotrochozoa</taxon>
        <taxon>Mollusca</taxon>
        <taxon>Bivalvia</taxon>
        <taxon>Autobranchia</taxon>
        <taxon>Pteriomorphia</taxon>
        <taxon>Pectinida</taxon>
        <taxon>Pectinoidea</taxon>
        <taxon>Pectinidae</taxon>
        <taxon>Mizuhopecten</taxon>
    </lineage>
</organism>
<evidence type="ECO:0000256" key="2">
    <source>
        <dbReference type="ARBA" id="ARBA00022723"/>
    </source>
</evidence>
<dbReference type="GO" id="GO:0042574">
    <property type="term" value="P:retinal metabolic process"/>
    <property type="evidence" value="ECO:0007669"/>
    <property type="project" value="TreeGrafter"/>
</dbReference>
<reference evidence="6 7" key="1">
    <citation type="journal article" date="2017" name="Nat. Ecol. Evol.">
        <title>Scallop genome provides insights into evolution of bilaterian karyotype and development.</title>
        <authorList>
            <person name="Wang S."/>
            <person name="Zhang J."/>
            <person name="Jiao W."/>
            <person name="Li J."/>
            <person name="Xun X."/>
            <person name="Sun Y."/>
            <person name="Guo X."/>
            <person name="Huan P."/>
            <person name="Dong B."/>
            <person name="Zhang L."/>
            <person name="Hu X."/>
            <person name="Sun X."/>
            <person name="Wang J."/>
            <person name="Zhao C."/>
            <person name="Wang Y."/>
            <person name="Wang D."/>
            <person name="Huang X."/>
            <person name="Wang R."/>
            <person name="Lv J."/>
            <person name="Li Y."/>
            <person name="Zhang Z."/>
            <person name="Liu B."/>
            <person name="Lu W."/>
            <person name="Hui Y."/>
            <person name="Liang J."/>
            <person name="Zhou Z."/>
            <person name="Hou R."/>
            <person name="Li X."/>
            <person name="Liu Y."/>
            <person name="Li H."/>
            <person name="Ning X."/>
            <person name="Lin Y."/>
            <person name="Zhao L."/>
            <person name="Xing Q."/>
            <person name="Dou J."/>
            <person name="Li Y."/>
            <person name="Mao J."/>
            <person name="Guo H."/>
            <person name="Dou H."/>
            <person name="Li T."/>
            <person name="Mu C."/>
            <person name="Jiang W."/>
            <person name="Fu Q."/>
            <person name="Fu X."/>
            <person name="Miao Y."/>
            <person name="Liu J."/>
            <person name="Yu Q."/>
            <person name="Li R."/>
            <person name="Liao H."/>
            <person name="Li X."/>
            <person name="Kong Y."/>
            <person name="Jiang Z."/>
            <person name="Chourrout D."/>
            <person name="Li R."/>
            <person name="Bao Z."/>
        </authorList>
    </citation>
    <scope>NUCLEOTIDE SEQUENCE [LARGE SCALE GENOMIC DNA]</scope>
    <source>
        <strain evidence="6 7">PY_sf001</strain>
    </source>
</reference>
<feature type="binding site" evidence="5">
    <location>
        <position position="407"/>
    </location>
    <ligand>
        <name>Fe cation</name>
        <dbReference type="ChEBI" id="CHEBI:24875"/>
        <note>catalytic</note>
    </ligand>
</feature>
<dbReference type="PANTHER" id="PTHR10543">
    <property type="entry name" value="BETA-CAROTENE DIOXYGENASE"/>
    <property type="match status" value="1"/>
</dbReference>
<dbReference type="GO" id="GO:0046872">
    <property type="term" value="F:metal ion binding"/>
    <property type="evidence" value="ECO:0007669"/>
    <property type="project" value="UniProtKB-KW"/>
</dbReference>
<comment type="similarity">
    <text evidence="1">Belongs to the carotenoid oxygenase family.</text>
</comment>
<keyword evidence="3" id="KW-0560">Oxidoreductase</keyword>
<keyword evidence="6" id="KW-0503">Monooxygenase</keyword>
<dbReference type="InterPro" id="IPR004294">
    <property type="entry name" value="Carotenoid_Oase"/>
</dbReference>
<feature type="binding site" evidence="5">
    <location>
        <position position="217"/>
    </location>
    <ligand>
        <name>Fe cation</name>
        <dbReference type="ChEBI" id="CHEBI:24875"/>
        <note>catalytic</note>
    </ligand>
</feature>
<proteinExistence type="inferred from homology"/>
<feature type="binding site" evidence="5">
    <location>
        <position position="99"/>
    </location>
    <ligand>
        <name>Fe cation</name>
        <dbReference type="ChEBI" id="CHEBI:24875"/>
        <note>catalytic</note>
    </ligand>
</feature>
<evidence type="ECO:0000256" key="4">
    <source>
        <dbReference type="ARBA" id="ARBA00023004"/>
    </source>
</evidence>
<evidence type="ECO:0000313" key="7">
    <source>
        <dbReference type="Proteomes" id="UP000242188"/>
    </source>
</evidence>
<keyword evidence="2 5" id="KW-0479">Metal-binding</keyword>
<comment type="cofactor">
    <cofactor evidence="5">
        <name>Fe(2+)</name>
        <dbReference type="ChEBI" id="CHEBI:29033"/>
    </cofactor>
    <text evidence="5">Binds 1 Fe(2+) ion per subunit.</text>
</comment>
<dbReference type="GO" id="GO:0004497">
    <property type="term" value="F:monooxygenase activity"/>
    <property type="evidence" value="ECO:0007669"/>
    <property type="project" value="UniProtKB-KW"/>
</dbReference>
<dbReference type="AlphaFoldDB" id="A0A210PE22"/>
<dbReference type="GO" id="GO:0010436">
    <property type="term" value="F:carotenoid dioxygenase activity"/>
    <property type="evidence" value="ECO:0007669"/>
    <property type="project" value="TreeGrafter"/>
</dbReference>
<evidence type="ECO:0000256" key="5">
    <source>
        <dbReference type="PIRSR" id="PIRSR604294-1"/>
    </source>
</evidence>
<protein>
    <submittedName>
        <fullName evidence="6">Beta,beta-carotene 15,15'-monooxygenase</fullName>
    </submittedName>
</protein>
<sequence>MSKSYLSSIKKKDIEPYLTFRGVNPTFDEADKLAWMFLNMDDMNVNVFRYANRTVAISDLWFAYEFDLQTLNTLGSRSPLIPPSNFSNIGKKSEMSSAHPVPEYGTSSRFEILKTLSLIPGTKNRMSVVRITSLDTTEMVAEWETEKSHYMHSFSVTPNYVILFAAPYTISIMKMMETCSVEGGMVWDGNANTTIYIVEIKTGTLHTLQTENVFVTHHINAFELPDGRIVLDLPTQKNPFAFNYFDFSYIFNKTARMNIISMPILKRYTIDIHKKSVLKKTFKNGPKAPCAGALELPVINENYRHLNYCYIYGHVINYNGKGFSRMALVKKDVCDEARDLMYAAPHQYFTEPWFVPNPLGKEEDDGVLMTSVYDGDKRASYLLILDPKTMTVINRSYMPTQVPFNFHGRFFDIA</sequence>
<dbReference type="Proteomes" id="UP000242188">
    <property type="component" value="Unassembled WGS sequence"/>
</dbReference>
<dbReference type="Pfam" id="PF03055">
    <property type="entry name" value="RPE65"/>
    <property type="match status" value="1"/>
</dbReference>
<keyword evidence="7" id="KW-1185">Reference proteome</keyword>
<evidence type="ECO:0000313" key="6">
    <source>
        <dbReference type="EMBL" id="OWF34722.1"/>
    </source>
</evidence>
<dbReference type="GO" id="GO:0003834">
    <property type="term" value="F:beta-carotene 15,15'-dioxygenase activity"/>
    <property type="evidence" value="ECO:0007669"/>
    <property type="project" value="TreeGrafter"/>
</dbReference>
<accession>A0A210PE22</accession>
<name>A0A210PE22_MIZYE</name>
<evidence type="ECO:0000256" key="1">
    <source>
        <dbReference type="ARBA" id="ARBA00006787"/>
    </source>
</evidence>
<feature type="binding site" evidence="5">
    <location>
        <position position="152"/>
    </location>
    <ligand>
        <name>Fe cation</name>
        <dbReference type="ChEBI" id="CHEBI:24875"/>
        <note>catalytic</note>
    </ligand>
</feature>
<comment type="caution">
    <text evidence="6">The sequence shown here is derived from an EMBL/GenBank/DDBJ whole genome shotgun (WGS) entry which is preliminary data.</text>
</comment>